<evidence type="ECO:0000313" key="3">
    <source>
        <dbReference type="EMBL" id="KAB2341873.1"/>
    </source>
</evidence>
<proteinExistence type="predicted"/>
<dbReference type="SUPFAM" id="SSF48452">
    <property type="entry name" value="TPR-like"/>
    <property type="match status" value="1"/>
</dbReference>
<dbReference type="InterPro" id="IPR011990">
    <property type="entry name" value="TPR-like_helical_dom_sf"/>
</dbReference>
<dbReference type="SMART" id="SM00530">
    <property type="entry name" value="HTH_XRE"/>
    <property type="match status" value="1"/>
</dbReference>
<sequence>MSDRTTIGARLKKLRKDQSLTQEELAEAAGVSVDLIGKLEQGRRESARVSSLVKLSKALDVDPSALIGKRPRLDPSEDARVLSVRDAILSPSLLPGITDDDTEPPALPDVERAVRGGWLDYWGGRFSRLAATLPGLLAETRMASREHGPAAAKPLAQSYQLAACTLVHLGKDDLAVMAAERAIHASTGGDDQLLWGTMHGTWAWCVHHQGRLDVAERHALRVAEQIEPDFTRSPLPHLTAWGGLVLTGLASAAAAERTDEVREYIGYARTGVGRFDHDRHDYEVNFGPTAVAMQATHAYTMLHKPGEALKAAKRVERGDLYDISYARHLLDVASSHVDASHHVTAEATLQEAESISPEWFRHQGPARALVGDLVNETRRLSPGLRRLARAVDVDR</sequence>
<dbReference type="InterPro" id="IPR010982">
    <property type="entry name" value="Lambda_DNA-bd_dom_sf"/>
</dbReference>
<organism evidence="3 4">
    <name type="scientific">Actinomadura rudentiformis</name>
    <dbReference type="NCBI Taxonomy" id="359158"/>
    <lineage>
        <taxon>Bacteria</taxon>
        <taxon>Bacillati</taxon>
        <taxon>Actinomycetota</taxon>
        <taxon>Actinomycetes</taxon>
        <taxon>Streptosporangiales</taxon>
        <taxon>Thermomonosporaceae</taxon>
        <taxon>Actinomadura</taxon>
    </lineage>
</organism>
<evidence type="ECO:0000256" key="1">
    <source>
        <dbReference type="ARBA" id="ARBA00023125"/>
    </source>
</evidence>
<protein>
    <submittedName>
        <fullName evidence="3">Helix-turn-helix transcriptional regulator</fullName>
    </submittedName>
</protein>
<gene>
    <name evidence="3" type="ORF">F8566_40560</name>
</gene>
<dbReference type="PANTHER" id="PTHR46797">
    <property type="entry name" value="HTH-TYPE TRANSCRIPTIONAL REGULATOR"/>
    <property type="match status" value="1"/>
</dbReference>
<dbReference type="PANTHER" id="PTHR46797:SF1">
    <property type="entry name" value="METHYLPHOSPHONATE SYNTHASE"/>
    <property type="match status" value="1"/>
</dbReference>
<name>A0A6H9YHT4_9ACTN</name>
<dbReference type="GO" id="GO:0003677">
    <property type="term" value="F:DNA binding"/>
    <property type="evidence" value="ECO:0007669"/>
    <property type="project" value="UniProtKB-KW"/>
</dbReference>
<dbReference type="InterPro" id="IPR050807">
    <property type="entry name" value="TransReg_Diox_bact_type"/>
</dbReference>
<dbReference type="InterPro" id="IPR001387">
    <property type="entry name" value="Cro/C1-type_HTH"/>
</dbReference>
<dbReference type="OrthoDB" id="3420984at2"/>
<keyword evidence="4" id="KW-1185">Reference proteome</keyword>
<reference evidence="3 4" key="1">
    <citation type="submission" date="2019-09" db="EMBL/GenBank/DDBJ databases">
        <title>Actinomadura physcomitrii sp. nov., a novel actinomycete isolated from moss [Physcomitrium sphaericum (Ludw) Fuernr].</title>
        <authorList>
            <person name="Zhuang X."/>
            <person name="Liu C."/>
        </authorList>
    </citation>
    <scope>NUCLEOTIDE SEQUENCE [LARGE SCALE GENOMIC DNA]</scope>
    <source>
        <strain evidence="3 4">HMC1</strain>
    </source>
</reference>
<feature type="domain" description="HTH cro/C1-type" evidence="2">
    <location>
        <begin position="11"/>
        <end position="66"/>
    </location>
</feature>
<dbReference type="GO" id="GO:0005829">
    <property type="term" value="C:cytosol"/>
    <property type="evidence" value="ECO:0007669"/>
    <property type="project" value="TreeGrafter"/>
</dbReference>
<keyword evidence="1" id="KW-0238">DNA-binding</keyword>
<dbReference type="GO" id="GO:0003700">
    <property type="term" value="F:DNA-binding transcription factor activity"/>
    <property type="evidence" value="ECO:0007669"/>
    <property type="project" value="TreeGrafter"/>
</dbReference>
<dbReference type="Proteomes" id="UP000468735">
    <property type="component" value="Unassembled WGS sequence"/>
</dbReference>
<accession>A0A6H9YHT4</accession>
<dbReference type="Gene3D" id="1.10.260.40">
    <property type="entry name" value="lambda repressor-like DNA-binding domains"/>
    <property type="match status" value="1"/>
</dbReference>
<dbReference type="SUPFAM" id="SSF47413">
    <property type="entry name" value="lambda repressor-like DNA-binding domains"/>
    <property type="match status" value="1"/>
</dbReference>
<dbReference type="PROSITE" id="PS50943">
    <property type="entry name" value="HTH_CROC1"/>
    <property type="match status" value="1"/>
</dbReference>
<evidence type="ECO:0000259" key="2">
    <source>
        <dbReference type="PROSITE" id="PS50943"/>
    </source>
</evidence>
<dbReference type="Pfam" id="PF01381">
    <property type="entry name" value="HTH_3"/>
    <property type="match status" value="1"/>
</dbReference>
<dbReference type="Gene3D" id="1.25.40.10">
    <property type="entry name" value="Tetratricopeptide repeat domain"/>
    <property type="match status" value="1"/>
</dbReference>
<evidence type="ECO:0000313" key="4">
    <source>
        <dbReference type="Proteomes" id="UP000468735"/>
    </source>
</evidence>
<dbReference type="AlphaFoldDB" id="A0A6H9YHT4"/>
<comment type="caution">
    <text evidence="3">The sequence shown here is derived from an EMBL/GenBank/DDBJ whole genome shotgun (WGS) entry which is preliminary data.</text>
</comment>
<dbReference type="EMBL" id="WBMT01000024">
    <property type="protein sequence ID" value="KAB2341873.1"/>
    <property type="molecule type" value="Genomic_DNA"/>
</dbReference>
<dbReference type="CDD" id="cd00093">
    <property type="entry name" value="HTH_XRE"/>
    <property type="match status" value="1"/>
</dbReference>